<reference evidence="9" key="1">
    <citation type="submission" date="2016-10" db="EMBL/GenBank/DDBJ databases">
        <authorList>
            <person name="Varghese N."/>
            <person name="Submissions S."/>
        </authorList>
    </citation>
    <scope>NUCLEOTIDE SEQUENCE [LARGE SCALE GENOMIC DNA]</scope>
    <source>
        <strain evidence="9">CGMCC 4.6856</strain>
    </source>
</reference>
<dbReference type="EMBL" id="FOFA01000001">
    <property type="protein sequence ID" value="SEP64215.1"/>
    <property type="molecule type" value="Genomic_DNA"/>
</dbReference>
<feature type="transmembrane region" description="Helical" evidence="6">
    <location>
        <begin position="88"/>
        <end position="109"/>
    </location>
</feature>
<gene>
    <name evidence="8" type="ORF">SAMN05421756_101258</name>
</gene>
<feature type="domain" description="Type II secretion system protein GspF" evidence="7">
    <location>
        <begin position="129"/>
        <end position="250"/>
    </location>
</feature>
<keyword evidence="2" id="KW-1003">Cell membrane</keyword>
<proteinExistence type="predicted"/>
<feature type="transmembrane region" description="Helical" evidence="6">
    <location>
        <begin position="6"/>
        <end position="27"/>
    </location>
</feature>
<feature type="transmembrane region" description="Helical" evidence="6">
    <location>
        <begin position="238"/>
        <end position="260"/>
    </location>
</feature>
<dbReference type="GO" id="GO:0005886">
    <property type="term" value="C:plasma membrane"/>
    <property type="evidence" value="ECO:0007669"/>
    <property type="project" value="UniProtKB-SubCell"/>
</dbReference>
<evidence type="ECO:0000256" key="5">
    <source>
        <dbReference type="ARBA" id="ARBA00023136"/>
    </source>
</evidence>
<dbReference type="InterPro" id="IPR018076">
    <property type="entry name" value="T2SS_GspF_dom"/>
</dbReference>
<dbReference type="STRING" id="1036181.SAMN05421756_101258"/>
<organism evidence="8 9">
    <name type="scientific">Microlunatus flavus</name>
    <dbReference type="NCBI Taxonomy" id="1036181"/>
    <lineage>
        <taxon>Bacteria</taxon>
        <taxon>Bacillati</taxon>
        <taxon>Actinomycetota</taxon>
        <taxon>Actinomycetes</taxon>
        <taxon>Propionibacteriales</taxon>
        <taxon>Propionibacteriaceae</taxon>
        <taxon>Microlunatus</taxon>
    </lineage>
</organism>
<name>A0A1H8ZIU6_9ACTN</name>
<feature type="transmembrane region" description="Helical" evidence="6">
    <location>
        <begin position="63"/>
        <end position="82"/>
    </location>
</feature>
<comment type="subcellular location">
    <subcellularLocation>
        <location evidence="1">Cell membrane</location>
        <topology evidence="1">Multi-pass membrane protein</topology>
    </subcellularLocation>
</comment>
<dbReference type="AlphaFoldDB" id="A0A1H8ZIU6"/>
<evidence type="ECO:0000259" key="7">
    <source>
        <dbReference type="Pfam" id="PF00482"/>
    </source>
</evidence>
<accession>A0A1H8ZIU6</accession>
<evidence type="ECO:0000313" key="8">
    <source>
        <dbReference type="EMBL" id="SEP64215.1"/>
    </source>
</evidence>
<keyword evidence="5 6" id="KW-0472">Membrane</keyword>
<evidence type="ECO:0000256" key="6">
    <source>
        <dbReference type="SAM" id="Phobius"/>
    </source>
</evidence>
<dbReference type="Pfam" id="PF00482">
    <property type="entry name" value="T2SSF"/>
    <property type="match status" value="1"/>
</dbReference>
<evidence type="ECO:0000256" key="4">
    <source>
        <dbReference type="ARBA" id="ARBA00022989"/>
    </source>
</evidence>
<evidence type="ECO:0000256" key="1">
    <source>
        <dbReference type="ARBA" id="ARBA00004651"/>
    </source>
</evidence>
<dbReference type="PANTHER" id="PTHR35007:SF3">
    <property type="entry name" value="POSSIBLE CONSERVED ALANINE RICH MEMBRANE PROTEIN"/>
    <property type="match status" value="1"/>
</dbReference>
<keyword evidence="4 6" id="KW-1133">Transmembrane helix</keyword>
<evidence type="ECO:0000256" key="2">
    <source>
        <dbReference type="ARBA" id="ARBA00022475"/>
    </source>
</evidence>
<keyword evidence="9" id="KW-1185">Reference proteome</keyword>
<keyword evidence="3 6" id="KW-0812">Transmembrane</keyword>
<dbReference type="Proteomes" id="UP000198504">
    <property type="component" value="Unassembled WGS sequence"/>
</dbReference>
<evidence type="ECO:0000256" key="3">
    <source>
        <dbReference type="ARBA" id="ARBA00022692"/>
    </source>
</evidence>
<evidence type="ECO:0000313" key="9">
    <source>
        <dbReference type="Proteomes" id="UP000198504"/>
    </source>
</evidence>
<protein>
    <submittedName>
        <fullName evidence="8">Type II secretion system (T2SS), protein F</fullName>
    </submittedName>
</protein>
<dbReference type="PANTHER" id="PTHR35007">
    <property type="entry name" value="INTEGRAL MEMBRANE PROTEIN-RELATED"/>
    <property type="match status" value="1"/>
</dbReference>
<sequence length="265" mass="27121">MGVDLAAASPWAWVAAVCAAATVLALLPPPRDLRSSGEPGATVPGEPGPVIAWLRGREDAVPLGRRLGLGAVLAGVAALLAVRVGAPVWLSVGLAPVLLVAAVVLLGRVEPSSTRRRRQTLVLQTPQALELMASCLAAGLPVRSACAVVCDAFDGPVAEDLGRVRAATDLGVADAEAWQALAGHPQLGPAAADLARSVESGTLLVSTLRHHATQARERRQAALQVVARSVGVRSVMPLMTCFIPAFLLLGVVPTVASALARALSL</sequence>